<dbReference type="AlphaFoldDB" id="A0A4Z2H6F3"/>
<proteinExistence type="predicted"/>
<feature type="region of interest" description="Disordered" evidence="1">
    <location>
        <begin position="1"/>
        <end position="21"/>
    </location>
</feature>
<comment type="caution">
    <text evidence="2">The sequence shown here is derived from an EMBL/GenBank/DDBJ whole genome shotgun (WGS) entry which is preliminary data.</text>
</comment>
<name>A0A4Z2H6F3_9TELE</name>
<protein>
    <submittedName>
        <fullName evidence="2">Uncharacterized protein</fullName>
    </submittedName>
</protein>
<evidence type="ECO:0000313" key="3">
    <source>
        <dbReference type="Proteomes" id="UP000314294"/>
    </source>
</evidence>
<keyword evidence="3" id="KW-1185">Reference proteome</keyword>
<organism evidence="2 3">
    <name type="scientific">Liparis tanakae</name>
    <name type="common">Tanaka's snailfish</name>
    <dbReference type="NCBI Taxonomy" id="230148"/>
    <lineage>
        <taxon>Eukaryota</taxon>
        <taxon>Metazoa</taxon>
        <taxon>Chordata</taxon>
        <taxon>Craniata</taxon>
        <taxon>Vertebrata</taxon>
        <taxon>Euteleostomi</taxon>
        <taxon>Actinopterygii</taxon>
        <taxon>Neopterygii</taxon>
        <taxon>Teleostei</taxon>
        <taxon>Neoteleostei</taxon>
        <taxon>Acanthomorphata</taxon>
        <taxon>Eupercaria</taxon>
        <taxon>Perciformes</taxon>
        <taxon>Cottioidei</taxon>
        <taxon>Cottales</taxon>
        <taxon>Liparidae</taxon>
        <taxon>Liparis</taxon>
    </lineage>
</organism>
<dbReference type="Proteomes" id="UP000314294">
    <property type="component" value="Unassembled WGS sequence"/>
</dbReference>
<gene>
    <name evidence="2" type="ORF">EYF80_028995</name>
</gene>
<sequence length="235" mass="25706">MKGETRRMTTRREEIRDKHDKLSAGLHPKTHLAQGGVSLFRLASGLRDALEAPSSSSMEATVHRRASPASVTLVFSSSACCFSRSSEARADESCFLSTSIEDRDDCKSCFSASNTRFCSSVWFFSSVNEERDCCRLHFSFSTEERLDWSSSFSSASIPLSRFSLSFSSSTDARARCRSSFSRSTEIRVDCSFSFSSASLPFSSSICSFSTARDESDCSVASLRSASLSNVSLASS</sequence>
<reference evidence="2 3" key="1">
    <citation type="submission" date="2019-03" db="EMBL/GenBank/DDBJ databases">
        <title>First draft genome of Liparis tanakae, snailfish: a comprehensive survey of snailfish specific genes.</title>
        <authorList>
            <person name="Kim W."/>
            <person name="Song I."/>
            <person name="Jeong J.-H."/>
            <person name="Kim D."/>
            <person name="Kim S."/>
            <person name="Ryu S."/>
            <person name="Song J.Y."/>
            <person name="Lee S.K."/>
        </authorList>
    </citation>
    <scope>NUCLEOTIDE SEQUENCE [LARGE SCALE GENOMIC DNA]</scope>
    <source>
        <tissue evidence="2">Muscle</tissue>
    </source>
</reference>
<accession>A0A4Z2H6F3</accession>
<dbReference type="EMBL" id="SRLO01000327">
    <property type="protein sequence ID" value="TNN60825.1"/>
    <property type="molecule type" value="Genomic_DNA"/>
</dbReference>
<evidence type="ECO:0000313" key="2">
    <source>
        <dbReference type="EMBL" id="TNN60825.1"/>
    </source>
</evidence>
<evidence type="ECO:0000256" key="1">
    <source>
        <dbReference type="SAM" id="MobiDB-lite"/>
    </source>
</evidence>